<dbReference type="InterPro" id="IPR036928">
    <property type="entry name" value="AS_sf"/>
</dbReference>
<dbReference type="InterPro" id="IPR023631">
    <property type="entry name" value="Amidase_dom"/>
</dbReference>
<dbReference type="Pfam" id="PF01425">
    <property type="entry name" value="Amidase"/>
    <property type="match status" value="1"/>
</dbReference>
<dbReference type="GO" id="GO:0006412">
    <property type="term" value="P:translation"/>
    <property type="evidence" value="ECO:0007669"/>
    <property type="project" value="UniProtKB-UniRule"/>
</dbReference>
<keyword evidence="11" id="KW-1185">Reference proteome</keyword>
<dbReference type="PANTHER" id="PTHR11895">
    <property type="entry name" value="TRANSAMIDASE"/>
    <property type="match status" value="1"/>
</dbReference>
<feature type="region of interest" description="Disordered" evidence="8">
    <location>
        <begin position="145"/>
        <end position="164"/>
    </location>
</feature>
<dbReference type="SUPFAM" id="SSF75304">
    <property type="entry name" value="Amidase signature (AS) enzymes"/>
    <property type="match status" value="1"/>
</dbReference>
<dbReference type="PANTHER" id="PTHR11895:SF151">
    <property type="entry name" value="GLUTAMYL-TRNA(GLN) AMIDOTRANSFERASE SUBUNIT A"/>
    <property type="match status" value="1"/>
</dbReference>
<evidence type="ECO:0000256" key="3">
    <source>
        <dbReference type="ARBA" id="ARBA00022598"/>
    </source>
</evidence>
<evidence type="ECO:0000256" key="2">
    <source>
        <dbReference type="ARBA" id="ARBA00014428"/>
    </source>
</evidence>
<evidence type="ECO:0000256" key="8">
    <source>
        <dbReference type="SAM" id="MobiDB-lite"/>
    </source>
</evidence>
<proteinExistence type="inferred from homology"/>
<evidence type="ECO:0000256" key="7">
    <source>
        <dbReference type="HAMAP-Rule" id="MF_00120"/>
    </source>
</evidence>
<comment type="subunit">
    <text evidence="1 7">Heterotrimer of A, B and C subunits.</text>
</comment>
<evidence type="ECO:0000256" key="5">
    <source>
        <dbReference type="ARBA" id="ARBA00022840"/>
    </source>
</evidence>
<dbReference type="EC" id="6.3.5.7" evidence="7"/>
<dbReference type="GO" id="GO:0005524">
    <property type="term" value="F:ATP binding"/>
    <property type="evidence" value="ECO:0007669"/>
    <property type="project" value="UniProtKB-KW"/>
</dbReference>
<dbReference type="AlphaFoldDB" id="A0A4P2VUI4"/>
<feature type="active site" description="Charge relay system" evidence="7">
    <location>
        <position position="89"/>
    </location>
</feature>
<dbReference type="GO" id="GO:0050567">
    <property type="term" value="F:glutaminyl-tRNA synthase (glutamine-hydrolyzing) activity"/>
    <property type="evidence" value="ECO:0007669"/>
    <property type="project" value="UniProtKB-UniRule"/>
</dbReference>
<keyword evidence="4 7" id="KW-0547">Nucleotide-binding</keyword>
<dbReference type="InterPro" id="IPR000120">
    <property type="entry name" value="Amidase"/>
</dbReference>
<evidence type="ECO:0000313" key="11">
    <source>
        <dbReference type="Proteomes" id="UP000291236"/>
    </source>
</evidence>
<feature type="active site" description="Charge relay system" evidence="7">
    <location>
        <position position="164"/>
    </location>
</feature>
<dbReference type="GO" id="GO:0030956">
    <property type="term" value="C:glutamyl-tRNA(Gln) amidotransferase complex"/>
    <property type="evidence" value="ECO:0007669"/>
    <property type="project" value="InterPro"/>
</dbReference>
<organism evidence="10 11">
    <name type="scientific">Fluviispira sanaruensis</name>
    <dbReference type="NCBI Taxonomy" id="2493639"/>
    <lineage>
        <taxon>Bacteria</taxon>
        <taxon>Pseudomonadati</taxon>
        <taxon>Bdellovibrionota</taxon>
        <taxon>Oligoflexia</taxon>
        <taxon>Silvanigrellales</taxon>
        <taxon>Silvanigrellaceae</taxon>
        <taxon>Fluviispira</taxon>
    </lineage>
</organism>
<dbReference type="InterPro" id="IPR004412">
    <property type="entry name" value="GatA"/>
</dbReference>
<keyword evidence="6 7" id="KW-0648">Protein biosynthesis</keyword>
<keyword evidence="3 7" id="KW-0436">Ligase</keyword>
<dbReference type="RefSeq" id="WP_130607119.1">
    <property type="nucleotide sequence ID" value="NZ_AP019368.1"/>
</dbReference>
<dbReference type="NCBIfam" id="TIGR00132">
    <property type="entry name" value="gatA"/>
    <property type="match status" value="1"/>
</dbReference>
<feature type="active site" description="Acyl-ester intermediate" evidence="7">
    <location>
        <position position="188"/>
    </location>
</feature>
<dbReference type="Gene3D" id="3.90.1300.10">
    <property type="entry name" value="Amidase signature (AS) domain"/>
    <property type="match status" value="1"/>
</dbReference>
<dbReference type="EMBL" id="AP019368">
    <property type="protein sequence ID" value="BBH52532.1"/>
    <property type="molecule type" value="Genomic_DNA"/>
</dbReference>
<dbReference type="OrthoDB" id="5287888at2"/>
<evidence type="ECO:0000256" key="6">
    <source>
        <dbReference type="ARBA" id="ARBA00022917"/>
    </source>
</evidence>
<dbReference type="KEGG" id="sbf:JCM31447_09730"/>
<comment type="function">
    <text evidence="7">Allows the formation of correctly charged Gln-tRNA(Gln) through the transamidation of misacylated Glu-tRNA(Gln) in organisms which lack glutaminyl-tRNA synthetase. The reaction takes place in the presence of glutamine and ATP through an activated gamma-phospho-Glu-tRNA(Gln).</text>
</comment>
<gene>
    <name evidence="7 10" type="primary">gatA</name>
    <name evidence="10" type="ORF">JCM31447_09730</name>
</gene>
<keyword evidence="10" id="KW-0808">Transferase</keyword>
<evidence type="ECO:0000256" key="1">
    <source>
        <dbReference type="ARBA" id="ARBA00011123"/>
    </source>
</evidence>
<feature type="domain" description="Amidase" evidence="9">
    <location>
        <begin position="38"/>
        <end position="474"/>
    </location>
</feature>
<protein>
    <recommendedName>
        <fullName evidence="2 7">Glutamyl-tRNA(Gln) amidotransferase subunit A</fullName>
        <shortName evidence="7">Glu-ADT subunit A</shortName>
        <ecNumber evidence="7">6.3.5.7</ecNumber>
    </recommendedName>
</protein>
<comment type="catalytic activity">
    <reaction evidence="7">
        <text>L-glutamyl-tRNA(Gln) + L-glutamine + ATP + H2O = L-glutaminyl-tRNA(Gln) + L-glutamate + ADP + phosphate + H(+)</text>
        <dbReference type="Rhea" id="RHEA:17521"/>
        <dbReference type="Rhea" id="RHEA-COMP:9681"/>
        <dbReference type="Rhea" id="RHEA-COMP:9684"/>
        <dbReference type="ChEBI" id="CHEBI:15377"/>
        <dbReference type="ChEBI" id="CHEBI:15378"/>
        <dbReference type="ChEBI" id="CHEBI:29985"/>
        <dbReference type="ChEBI" id="CHEBI:30616"/>
        <dbReference type="ChEBI" id="CHEBI:43474"/>
        <dbReference type="ChEBI" id="CHEBI:58359"/>
        <dbReference type="ChEBI" id="CHEBI:78520"/>
        <dbReference type="ChEBI" id="CHEBI:78521"/>
        <dbReference type="ChEBI" id="CHEBI:456216"/>
        <dbReference type="EC" id="6.3.5.7"/>
    </reaction>
</comment>
<comment type="similarity">
    <text evidence="7">Belongs to the amidase family. GatA subfamily.</text>
</comment>
<dbReference type="HAMAP" id="MF_00120">
    <property type="entry name" value="GatA"/>
    <property type="match status" value="1"/>
</dbReference>
<reference evidence="10 11" key="1">
    <citation type="submission" date="2018-12" db="EMBL/GenBank/DDBJ databases">
        <title>Rubrispira sanarue gen. nov., sp., nov., a member of the order Silvanigrellales, isolated from a brackish lake in Hamamatsu Japan.</title>
        <authorList>
            <person name="Maejima Y."/>
            <person name="Iino T."/>
            <person name="Muraguchi Y."/>
            <person name="Fukuda K."/>
            <person name="Nojiri H."/>
            <person name="Ohkuma M."/>
            <person name="Moriuchi R."/>
            <person name="Dohra H."/>
            <person name="Kimbara K."/>
            <person name="Shintani M."/>
        </authorList>
    </citation>
    <scope>NUCLEOTIDE SEQUENCE [LARGE SCALE GENOMIC DNA]</scope>
    <source>
        <strain evidence="10 11">RF1110005</strain>
    </source>
</reference>
<sequence length="493" mass="53489">MSHKNKFSSEFVKNINQHSAYSLAKAFRSGERKPSQYLEQLFEHIEKQNPELNALTSLQKEYAFARAKELESKKPAVDQLLYGVPVVIKENIQKIGFSVECASKMLKGYRGQFDSSAVTSLEKAGAILIGSANMDEFAMGSANEHSAHGAVKNPHDPKRVSGGSSGGSSVACAAGFAPISLGSDTGGSVREPAAFCGIFGFKPTYGRVSRYGLVAFGSSLDQISPFARTVEDLDLVLRVIAHEDPLDATSLRGCYESQIEKGTLKGKKVGVIRSLLKSGLDENVSEQFSNLEESLKQQGVEFVDIEIPSLSHTLSVYYVIACAEASSNLSRFDGIRFGHRAENTEDLADLYSKSRSEGFGDEVKRRIMLGTFTLSAGYYDAFYGRALAVRDMMAKEFAAVFKDLDFIYMPTAPTSAFKFGENSHDPLKEYLYDVFTIPANLTGIPAISLPANVKEGCLPVGLQFMAAKGRDAELIAFAAALEKAKLVGTTALV</sequence>
<name>A0A4P2VUI4_FLUSA</name>
<evidence type="ECO:0000313" key="10">
    <source>
        <dbReference type="EMBL" id="BBH52532.1"/>
    </source>
</evidence>
<dbReference type="Proteomes" id="UP000291236">
    <property type="component" value="Chromosome"/>
</dbReference>
<evidence type="ECO:0000256" key="4">
    <source>
        <dbReference type="ARBA" id="ARBA00022741"/>
    </source>
</evidence>
<accession>A0A4P2VUI4</accession>
<keyword evidence="5 7" id="KW-0067">ATP-binding</keyword>
<dbReference type="GO" id="GO:0016740">
    <property type="term" value="F:transferase activity"/>
    <property type="evidence" value="ECO:0007669"/>
    <property type="project" value="UniProtKB-KW"/>
</dbReference>
<evidence type="ECO:0000259" key="9">
    <source>
        <dbReference type="Pfam" id="PF01425"/>
    </source>
</evidence>